<protein>
    <submittedName>
        <fullName evidence="2">ParA family protein</fullName>
    </submittedName>
</protein>
<evidence type="ECO:0000313" key="2">
    <source>
        <dbReference type="EMBL" id="MBD3922976.1"/>
    </source>
</evidence>
<dbReference type="SUPFAM" id="SSF52540">
    <property type="entry name" value="P-loop containing nucleoside triphosphate hydrolases"/>
    <property type="match status" value="1"/>
</dbReference>
<dbReference type="InterPro" id="IPR027417">
    <property type="entry name" value="P-loop_NTPase"/>
</dbReference>
<dbReference type="Pfam" id="PF13614">
    <property type="entry name" value="AAA_31"/>
    <property type="match status" value="1"/>
</dbReference>
<dbReference type="InterPro" id="IPR025669">
    <property type="entry name" value="AAA_dom"/>
</dbReference>
<sequence length="256" mass="28702">MGITISFGIQKGGAGKTTTTAIVAFLLAKSGKRVLAVDFDSQGNLTQFLTQRNIYDFTERTALEALKKQDAAPFIHEVTANLDILPAEDLLITFSAWLYKEYRGKTPAHILKQTLESVKDRYDFILIDLPPNLGDHTINGLTASDFAVVMLQSEPFCHDALDRYIETLQIVKKQTNPDLVLAGILTVMLDSRTTLDTAILDRTRSDYEDIVFQSVIKRRSRIKEFTVTGIQAATKADQDALDPYNKFVKELLDRVK</sequence>
<keyword evidence="3" id="KW-1185">Reference proteome</keyword>
<dbReference type="RefSeq" id="WP_191207268.1">
    <property type="nucleotide sequence ID" value="NZ_JACXZA010000016.1"/>
</dbReference>
<organism evidence="2 3">
    <name type="scientific">Paenibacillus terricola</name>
    <dbReference type="NCBI Taxonomy" id="2763503"/>
    <lineage>
        <taxon>Bacteria</taxon>
        <taxon>Bacillati</taxon>
        <taxon>Bacillota</taxon>
        <taxon>Bacilli</taxon>
        <taxon>Bacillales</taxon>
        <taxon>Paenibacillaceae</taxon>
        <taxon>Paenibacillus</taxon>
    </lineage>
</organism>
<accession>A0ABR8N472</accession>
<dbReference type="CDD" id="cd02042">
    <property type="entry name" value="ParAB_family"/>
    <property type="match status" value="1"/>
</dbReference>
<dbReference type="PANTHER" id="PTHR13696">
    <property type="entry name" value="P-LOOP CONTAINING NUCLEOSIDE TRIPHOSPHATE HYDROLASE"/>
    <property type="match status" value="1"/>
</dbReference>
<dbReference type="InterPro" id="IPR050678">
    <property type="entry name" value="DNA_Partitioning_ATPase"/>
</dbReference>
<dbReference type="Proteomes" id="UP000609346">
    <property type="component" value="Unassembled WGS sequence"/>
</dbReference>
<comment type="caution">
    <text evidence="2">The sequence shown here is derived from an EMBL/GenBank/DDBJ whole genome shotgun (WGS) entry which is preliminary data.</text>
</comment>
<name>A0ABR8N472_9BACL</name>
<dbReference type="PANTHER" id="PTHR13696:SF52">
    <property type="entry name" value="PARA FAMILY PROTEIN CT_582"/>
    <property type="match status" value="1"/>
</dbReference>
<feature type="domain" description="AAA" evidence="1">
    <location>
        <begin position="4"/>
        <end position="179"/>
    </location>
</feature>
<proteinExistence type="predicted"/>
<evidence type="ECO:0000313" key="3">
    <source>
        <dbReference type="Proteomes" id="UP000609346"/>
    </source>
</evidence>
<evidence type="ECO:0000259" key="1">
    <source>
        <dbReference type="Pfam" id="PF13614"/>
    </source>
</evidence>
<gene>
    <name evidence="2" type="ORF">H8B09_30070</name>
</gene>
<dbReference type="EMBL" id="JACXZA010000016">
    <property type="protein sequence ID" value="MBD3922976.1"/>
    <property type="molecule type" value="Genomic_DNA"/>
</dbReference>
<dbReference type="Gene3D" id="3.40.50.300">
    <property type="entry name" value="P-loop containing nucleotide triphosphate hydrolases"/>
    <property type="match status" value="1"/>
</dbReference>
<reference evidence="2 3" key="1">
    <citation type="submission" date="2020-09" db="EMBL/GenBank/DDBJ databases">
        <title>Paenibacillus sp. strain PR3 16S rRNA gene Genome sequencing and assembly.</title>
        <authorList>
            <person name="Kim J."/>
        </authorList>
    </citation>
    <scope>NUCLEOTIDE SEQUENCE [LARGE SCALE GENOMIC DNA]</scope>
    <source>
        <strain evidence="2 3">PR3</strain>
    </source>
</reference>